<feature type="region of interest" description="Disordered" evidence="1">
    <location>
        <begin position="425"/>
        <end position="444"/>
    </location>
</feature>
<evidence type="ECO:0000313" key="2">
    <source>
        <dbReference type="EMBL" id="CAK9236802.1"/>
    </source>
</evidence>
<feature type="region of interest" description="Disordered" evidence="1">
    <location>
        <begin position="291"/>
        <end position="334"/>
    </location>
</feature>
<evidence type="ECO:0000313" key="3">
    <source>
        <dbReference type="Proteomes" id="UP001497512"/>
    </source>
</evidence>
<gene>
    <name evidence="2" type="ORF">CSSPTR1EN2_LOCUS23202</name>
</gene>
<accession>A0ABP0V5J1</accession>
<feature type="compositionally biased region" description="Acidic residues" evidence="1">
    <location>
        <begin position="179"/>
        <end position="193"/>
    </location>
</feature>
<feature type="compositionally biased region" description="Basic and acidic residues" evidence="1">
    <location>
        <begin position="165"/>
        <end position="178"/>
    </location>
</feature>
<feature type="region of interest" description="Disordered" evidence="1">
    <location>
        <begin position="347"/>
        <end position="370"/>
    </location>
</feature>
<dbReference type="Proteomes" id="UP001497512">
    <property type="component" value="Chromosome 9"/>
</dbReference>
<organism evidence="2 3">
    <name type="scientific">Sphagnum troendelagicum</name>
    <dbReference type="NCBI Taxonomy" id="128251"/>
    <lineage>
        <taxon>Eukaryota</taxon>
        <taxon>Viridiplantae</taxon>
        <taxon>Streptophyta</taxon>
        <taxon>Embryophyta</taxon>
        <taxon>Bryophyta</taxon>
        <taxon>Sphagnophytina</taxon>
        <taxon>Sphagnopsida</taxon>
        <taxon>Sphagnales</taxon>
        <taxon>Sphagnaceae</taxon>
        <taxon>Sphagnum</taxon>
    </lineage>
</organism>
<dbReference type="EMBL" id="OZ019901">
    <property type="protein sequence ID" value="CAK9236802.1"/>
    <property type="molecule type" value="Genomic_DNA"/>
</dbReference>
<keyword evidence="3" id="KW-1185">Reference proteome</keyword>
<dbReference type="PANTHER" id="PTHR34555:SF1">
    <property type="entry name" value="INTEGRAL MEMBRANE HEMOLYSIN-III-LIKE PROTEIN"/>
    <property type="match status" value="1"/>
</dbReference>
<feature type="compositionally biased region" description="Basic residues" evidence="1">
    <location>
        <begin position="155"/>
        <end position="164"/>
    </location>
</feature>
<feature type="compositionally biased region" description="Low complexity" evidence="1">
    <location>
        <begin position="425"/>
        <end position="434"/>
    </location>
</feature>
<sequence length="748" mass="81083">MADSSTASVQAVVVQSPRLMRPMWMHSCVGGGGGGGCGDPHFVALNQQTPPCSSSSCGSGNNNNNNNVVPSFAPKTPCEGGTTIAVTNNNHNLCLLQPPSSSCLEKKVVGSGVVATTTTTVVVPDNRVRAPFRLSNGKKSIGESDEKWVQEHLGSTKKRGKRKKVLLEEHEGITHHDMEEEEEEEEEEEDTEEQAPLLRNYHRNYFQQQLQPSVRQDEEEEPQRRRSSDYSCSSTHVGRVPSSEFQGNNNENKVQANILHVPIAADDSLMRQQEDLGNCKPRFHVGFSTTLQQQEEKERQQQQQQQRSQRRSFTASLCPPTTQQDNGGGGTGVFAAKRNVNSICSLRTSQREPEDADHKKSKMVCSSSVVKPPSQSSLVMQEKTVLPGSCCFLSSSSSPQQMLQQQGGGVDPGTPFPLRKEVRQQQQQGLLQELDPGSSSSLLGMRTPQVVEGFSGRIAGGSLYSSPLGIPTPNPVVKSSSSSSVGMMMMECGYHPRGGGKGRRKASWEEEEEEGNMVFVEAGGGSENERESIPLVCSGSSKLHAVPAYSPMPVAKQTVSSSEPSLLLTLNFSPMPPAGSMGLSLKTSTAVLASPEEDWGKMLALSQTPATTLPAVEVESTEHNLLGYQERFIRLQAFLKKCDDDEQDLLQALQSLSAAARSGHAVELETRALGLSLEEVKEMDRLKMLNVMGCGPTSRGQHELGRVPTGPWLPGISTTLESGHQIRTKSSPQLSAPMPAQFAVPHFL</sequence>
<feature type="region of interest" description="Disordered" evidence="1">
    <location>
        <begin position="209"/>
        <end position="249"/>
    </location>
</feature>
<name>A0ABP0V5J1_9BRYO</name>
<dbReference type="PANTHER" id="PTHR34555">
    <property type="entry name" value="INTEGRAL MEMBRANE HEMOLYSIN-III-LIKE PROTEIN"/>
    <property type="match status" value="1"/>
</dbReference>
<feature type="compositionally biased region" description="Basic and acidic residues" evidence="1">
    <location>
        <begin position="349"/>
        <end position="358"/>
    </location>
</feature>
<feature type="region of interest" description="Disordered" evidence="1">
    <location>
        <begin position="145"/>
        <end position="194"/>
    </location>
</feature>
<reference evidence="2" key="1">
    <citation type="submission" date="2024-02" db="EMBL/GenBank/DDBJ databases">
        <authorList>
            <consortium name="ELIXIR-Norway"/>
            <consortium name="Elixir Norway"/>
        </authorList>
    </citation>
    <scope>NUCLEOTIDE SEQUENCE</scope>
</reference>
<feature type="compositionally biased region" description="Polar residues" evidence="1">
    <location>
        <begin position="312"/>
        <end position="325"/>
    </location>
</feature>
<proteinExistence type="predicted"/>
<evidence type="ECO:0000256" key="1">
    <source>
        <dbReference type="SAM" id="MobiDB-lite"/>
    </source>
</evidence>
<protein>
    <submittedName>
        <fullName evidence="2">Uncharacterized protein</fullName>
    </submittedName>
</protein>